<feature type="region of interest" description="Disordered" evidence="1">
    <location>
        <begin position="1"/>
        <end position="26"/>
    </location>
</feature>
<evidence type="ECO:0000313" key="2">
    <source>
        <dbReference type="EMBL" id="PPJ36141.1"/>
    </source>
</evidence>
<dbReference type="AlphaFoldDB" id="A0A2S6ALM4"/>
<feature type="compositionally biased region" description="Basic residues" evidence="1">
    <location>
        <begin position="87"/>
        <end position="99"/>
    </location>
</feature>
<dbReference type="EMBL" id="PSZC01000016">
    <property type="protein sequence ID" value="PPJ36141.1"/>
    <property type="molecule type" value="Genomic_DNA"/>
</dbReference>
<gene>
    <name evidence="2" type="ORF">C5E45_22370</name>
</gene>
<evidence type="ECO:0000256" key="1">
    <source>
        <dbReference type="SAM" id="MobiDB-lite"/>
    </source>
</evidence>
<accession>A0A2S6ALM4</accession>
<feature type="region of interest" description="Disordered" evidence="1">
    <location>
        <begin position="62"/>
        <end position="99"/>
    </location>
</feature>
<proteinExistence type="predicted"/>
<dbReference type="Proteomes" id="UP000239874">
    <property type="component" value="Unassembled WGS sequence"/>
</dbReference>
<organism evidence="2 3">
    <name type="scientific">Nocardia nova</name>
    <dbReference type="NCBI Taxonomy" id="37330"/>
    <lineage>
        <taxon>Bacteria</taxon>
        <taxon>Bacillati</taxon>
        <taxon>Actinomycetota</taxon>
        <taxon>Actinomycetes</taxon>
        <taxon>Mycobacteriales</taxon>
        <taxon>Nocardiaceae</taxon>
        <taxon>Nocardia</taxon>
    </lineage>
</organism>
<reference evidence="2 3" key="1">
    <citation type="submission" date="2018-02" db="EMBL/GenBank/DDBJ databases">
        <title>8 Nocardia nova and 1 Nocardia cyriacigeorgica strain used for evolution to TMP-SMX.</title>
        <authorList>
            <person name="Mehta H."/>
            <person name="Weng J."/>
            <person name="Shamoo Y."/>
        </authorList>
    </citation>
    <scope>NUCLEOTIDE SEQUENCE [LARGE SCALE GENOMIC DNA]</scope>
    <source>
        <strain evidence="2 3">MDA3139</strain>
    </source>
</reference>
<sequence>MLRRTADVRKRHRPVRRDGSSEMSGAWLRDAATTTTIAGVQNHVDLGNPRYRATALRRTAAPDTTVVPRIPSAARTRENTTAGRSRPAGKRHERRRVAA</sequence>
<comment type="caution">
    <text evidence="2">The sequence shown here is derived from an EMBL/GenBank/DDBJ whole genome shotgun (WGS) entry which is preliminary data.</text>
</comment>
<protein>
    <submittedName>
        <fullName evidence="2">Uncharacterized protein</fullName>
    </submittedName>
</protein>
<name>A0A2S6ALM4_9NOCA</name>
<evidence type="ECO:0000313" key="3">
    <source>
        <dbReference type="Proteomes" id="UP000239874"/>
    </source>
</evidence>